<dbReference type="InterPro" id="IPR009003">
    <property type="entry name" value="Peptidase_S1_PA"/>
</dbReference>
<dbReference type="GO" id="GO:0005634">
    <property type="term" value="C:nucleus"/>
    <property type="evidence" value="ECO:0007669"/>
    <property type="project" value="TreeGrafter"/>
</dbReference>
<dbReference type="PANTHER" id="PTHR14389:SF14">
    <property type="entry name" value="SERINE PROTEASE FAM111A"/>
    <property type="match status" value="1"/>
</dbReference>
<evidence type="ECO:0000313" key="2">
    <source>
        <dbReference type="EMBL" id="ERE78860.1"/>
    </source>
</evidence>
<protein>
    <submittedName>
        <fullName evidence="2">Peptidase cysteine/serine, trypsin-like containing protein</fullName>
    </submittedName>
</protein>
<dbReference type="InterPro" id="IPR043504">
    <property type="entry name" value="Peptidase_S1_PA_chymotrypsin"/>
</dbReference>
<feature type="region of interest" description="Disordered" evidence="1">
    <location>
        <begin position="65"/>
        <end position="96"/>
    </location>
</feature>
<name>A0A061I7M1_CRIGR</name>
<gene>
    <name evidence="2" type="ORF">H671_3g10037</name>
</gene>
<reference evidence="3" key="1">
    <citation type="journal article" date="2013" name="Nat. Biotechnol.">
        <title>Chinese hamster genome sequenced from sorted chromosomes.</title>
        <authorList>
            <person name="Brinkrolf K."/>
            <person name="Rupp O."/>
            <person name="Laux H."/>
            <person name="Kollin F."/>
            <person name="Ernst W."/>
            <person name="Linke B."/>
            <person name="Kofler R."/>
            <person name="Romand S."/>
            <person name="Hesse F."/>
            <person name="Budach W.E."/>
            <person name="Galosy S."/>
            <person name="Muller D."/>
            <person name="Noll T."/>
            <person name="Wienberg J."/>
            <person name="Jostock T."/>
            <person name="Leonard M."/>
            <person name="Grillari J."/>
            <person name="Tauch A."/>
            <person name="Goesmann A."/>
            <person name="Helk B."/>
            <person name="Mott J.E."/>
            <person name="Puhler A."/>
            <person name="Borth N."/>
        </authorList>
    </citation>
    <scope>NUCLEOTIDE SEQUENCE [LARGE SCALE GENOMIC DNA]</scope>
    <source>
        <strain evidence="3">17A/GY</strain>
    </source>
</reference>
<sequence>MALQTNSLDFSALADEAIRVQLQASTPSVSHIRSWCVQENNMEILRYFSQVSKEQNDPIISQMKKECRQRPKDMTNDQDQRSHLEQKTPQVQNSSQNRKITITFGINHSTCEITDEETASLYEALNILDLVKREIERHPGKEMLVCGIEGIEGFINLGMPVRCFPDGSHVLITFSKTESEEKEDNEVCGRFDQSPAECVVFYIHAVGNRQQRILRCRKLHKEGTKLCVYGFKGETIKTTLRKDGRFNSFVESAHWRLINNDTTIANTQPVDVLQGKLFQIDVERKESPWVAMAAQKSELEDRNFSELKGYIVNLYPTLKREREKLRAYIKEESEKNKETSLFKAHRENFRKLTQNSTPGKVFKLLSQLSDSVGLIVWNNDGNRGSATCFLFKGLYIFTCRHIINDIVGEGIEPSKWPDIISECVRVTFDFQVFPGKEDSYCFVEPWFEVSDVTLDYAVLKLKKNGQHIPTGLCNRTPSGSLSGFIYMIGHPDGKYKIVDGCTVIPQDEQMRKCENIQGREAFCGSDSIPYIYMYTQRSFQKKIHEPGVVTWDNVFYCGSSGSPVFDAKGSLVGMHTAGFICEYTSGVSSIIELGSSIKHILDDIKQKHERWYNEICVFNSM</sequence>
<dbReference type="Proteomes" id="UP000030759">
    <property type="component" value="Unassembled WGS sequence"/>
</dbReference>
<dbReference type="EMBL" id="KE672907">
    <property type="protein sequence ID" value="ERE78860.1"/>
    <property type="molecule type" value="Genomic_DNA"/>
</dbReference>
<accession>A0A061I7M1</accession>
<organism evidence="2 3">
    <name type="scientific">Cricetulus griseus</name>
    <name type="common">Chinese hamster</name>
    <name type="synonym">Cricetulus barabensis griseus</name>
    <dbReference type="NCBI Taxonomy" id="10029"/>
    <lineage>
        <taxon>Eukaryota</taxon>
        <taxon>Metazoa</taxon>
        <taxon>Chordata</taxon>
        <taxon>Craniata</taxon>
        <taxon>Vertebrata</taxon>
        <taxon>Euteleostomi</taxon>
        <taxon>Mammalia</taxon>
        <taxon>Eutheria</taxon>
        <taxon>Euarchontoglires</taxon>
        <taxon>Glires</taxon>
        <taxon>Rodentia</taxon>
        <taxon>Myomorpha</taxon>
        <taxon>Muroidea</taxon>
        <taxon>Cricetidae</taxon>
        <taxon>Cricetinae</taxon>
        <taxon>Cricetulus</taxon>
    </lineage>
</organism>
<dbReference type="AlphaFoldDB" id="A0A061I7M1"/>
<dbReference type="GO" id="GO:0000785">
    <property type="term" value="C:chromatin"/>
    <property type="evidence" value="ECO:0007669"/>
    <property type="project" value="TreeGrafter"/>
</dbReference>
<dbReference type="Pfam" id="PF13365">
    <property type="entry name" value="Trypsin_2"/>
    <property type="match status" value="1"/>
</dbReference>
<dbReference type="Gene3D" id="2.40.10.10">
    <property type="entry name" value="Trypsin-like serine proteases"/>
    <property type="match status" value="1"/>
</dbReference>
<evidence type="ECO:0000313" key="3">
    <source>
        <dbReference type="Proteomes" id="UP000030759"/>
    </source>
</evidence>
<proteinExistence type="predicted"/>
<feature type="compositionally biased region" description="Basic and acidic residues" evidence="1">
    <location>
        <begin position="65"/>
        <end position="86"/>
    </location>
</feature>
<dbReference type="PANTHER" id="PTHR14389">
    <property type="entry name" value="SI:CH1073-475A24.1"/>
    <property type="match status" value="1"/>
</dbReference>
<evidence type="ECO:0000256" key="1">
    <source>
        <dbReference type="SAM" id="MobiDB-lite"/>
    </source>
</evidence>
<feature type="compositionally biased region" description="Polar residues" evidence="1">
    <location>
        <begin position="87"/>
        <end position="96"/>
    </location>
</feature>
<dbReference type="GO" id="GO:0006260">
    <property type="term" value="P:DNA replication"/>
    <property type="evidence" value="ECO:0007669"/>
    <property type="project" value="TreeGrafter"/>
</dbReference>
<dbReference type="SUPFAM" id="SSF50494">
    <property type="entry name" value="Trypsin-like serine proteases"/>
    <property type="match status" value="1"/>
</dbReference>